<dbReference type="STRING" id="103827.A0A0N5CRC1"/>
<dbReference type="AlphaFoldDB" id="A0A0N5CRC1"/>
<protein>
    <submittedName>
        <fullName evidence="4">Inhibitor_I29 domain-containing protein</fullName>
    </submittedName>
</protein>
<keyword evidence="3" id="KW-1185">Reference proteome</keyword>
<feature type="signal peptide" evidence="1">
    <location>
        <begin position="1"/>
        <end position="27"/>
    </location>
</feature>
<dbReference type="Proteomes" id="UP000276776">
    <property type="component" value="Unassembled WGS sequence"/>
</dbReference>
<feature type="chain" id="PRO_5043126309" evidence="1">
    <location>
        <begin position="28"/>
        <end position="96"/>
    </location>
</feature>
<sequence>MTPLQAMRGGFMLGIWISLTILSASEYYDITVDETYKLFKNDCEIKLIEERNSALHKFMKEHHIYSKWFGKWMMNKYQRRDEELGKLSNNIIDDVL</sequence>
<dbReference type="EMBL" id="UYYF01000687">
    <property type="protein sequence ID" value="VDM98902.1"/>
    <property type="molecule type" value="Genomic_DNA"/>
</dbReference>
<evidence type="ECO:0000313" key="4">
    <source>
        <dbReference type="WBParaSite" id="TCLT_0000277101-mRNA-1"/>
    </source>
</evidence>
<dbReference type="OrthoDB" id="5835649at2759"/>
<dbReference type="WBParaSite" id="TCLT_0000277101-mRNA-1">
    <property type="protein sequence ID" value="TCLT_0000277101-mRNA-1"/>
    <property type="gene ID" value="TCLT_0000277101"/>
</dbReference>
<reference evidence="2 3" key="2">
    <citation type="submission" date="2018-11" db="EMBL/GenBank/DDBJ databases">
        <authorList>
            <consortium name="Pathogen Informatics"/>
        </authorList>
    </citation>
    <scope>NUCLEOTIDE SEQUENCE [LARGE SCALE GENOMIC DNA]</scope>
</reference>
<reference evidence="4" key="1">
    <citation type="submission" date="2017-02" db="UniProtKB">
        <authorList>
            <consortium name="WormBaseParasite"/>
        </authorList>
    </citation>
    <scope>IDENTIFICATION</scope>
</reference>
<gene>
    <name evidence="2" type="ORF">TCLT_LOCUS2772</name>
</gene>
<evidence type="ECO:0000313" key="3">
    <source>
        <dbReference type="Proteomes" id="UP000276776"/>
    </source>
</evidence>
<evidence type="ECO:0000256" key="1">
    <source>
        <dbReference type="SAM" id="SignalP"/>
    </source>
</evidence>
<accession>A0A0N5CRC1</accession>
<name>A0A0N5CRC1_THECL</name>
<organism evidence="4">
    <name type="scientific">Thelazia callipaeda</name>
    <name type="common">Oriental eyeworm</name>
    <name type="synonym">Parasitic nematode</name>
    <dbReference type="NCBI Taxonomy" id="103827"/>
    <lineage>
        <taxon>Eukaryota</taxon>
        <taxon>Metazoa</taxon>
        <taxon>Ecdysozoa</taxon>
        <taxon>Nematoda</taxon>
        <taxon>Chromadorea</taxon>
        <taxon>Rhabditida</taxon>
        <taxon>Spirurina</taxon>
        <taxon>Spiruromorpha</taxon>
        <taxon>Thelazioidea</taxon>
        <taxon>Thelaziidae</taxon>
        <taxon>Thelazia</taxon>
    </lineage>
</organism>
<evidence type="ECO:0000313" key="2">
    <source>
        <dbReference type="EMBL" id="VDM98902.1"/>
    </source>
</evidence>
<keyword evidence="1" id="KW-0732">Signal</keyword>
<proteinExistence type="predicted"/>